<name>A0A2D3V1F6_9PEZI</name>
<dbReference type="EMBL" id="FJUY01000020">
    <property type="protein sequence ID" value="CZT24157.1"/>
    <property type="molecule type" value="Genomic_DNA"/>
</dbReference>
<organism evidence="2 3">
    <name type="scientific">Ramularia collo-cygni</name>
    <dbReference type="NCBI Taxonomy" id="112498"/>
    <lineage>
        <taxon>Eukaryota</taxon>
        <taxon>Fungi</taxon>
        <taxon>Dikarya</taxon>
        <taxon>Ascomycota</taxon>
        <taxon>Pezizomycotina</taxon>
        <taxon>Dothideomycetes</taxon>
        <taxon>Dothideomycetidae</taxon>
        <taxon>Mycosphaerellales</taxon>
        <taxon>Mycosphaerellaceae</taxon>
        <taxon>Ramularia</taxon>
    </lineage>
</organism>
<proteinExistence type="predicted"/>
<evidence type="ECO:0000313" key="2">
    <source>
        <dbReference type="EMBL" id="CZT24157.1"/>
    </source>
</evidence>
<accession>A0A2D3V1F6</accession>
<dbReference type="AlphaFoldDB" id="A0A2D3V1F6"/>
<feature type="compositionally biased region" description="Acidic residues" evidence="1">
    <location>
        <begin position="307"/>
        <end position="319"/>
    </location>
</feature>
<feature type="compositionally biased region" description="Basic and acidic residues" evidence="1">
    <location>
        <begin position="529"/>
        <end position="540"/>
    </location>
</feature>
<feature type="compositionally biased region" description="Acidic residues" evidence="1">
    <location>
        <begin position="399"/>
        <end position="418"/>
    </location>
</feature>
<gene>
    <name evidence="2" type="ORF">RCC_09874</name>
</gene>
<dbReference type="OrthoDB" id="3226064at2759"/>
<dbReference type="GeneID" id="35604934"/>
<evidence type="ECO:0000313" key="3">
    <source>
        <dbReference type="Proteomes" id="UP000225277"/>
    </source>
</evidence>
<keyword evidence="3" id="KW-1185">Reference proteome</keyword>
<evidence type="ECO:0008006" key="4">
    <source>
        <dbReference type="Google" id="ProtNLM"/>
    </source>
</evidence>
<dbReference type="STRING" id="112498.A0A2D3V1F6"/>
<feature type="region of interest" description="Disordered" evidence="1">
    <location>
        <begin position="523"/>
        <end position="548"/>
    </location>
</feature>
<evidence type="ECO:0000256" key="1">
    <source>
        <dbReference type="SAM" id="MobiDB-lite"/>
    </source>
</evidence>
<sequence length="548" mass="61032">MAAQLLELSHELLHCIFIEILPSDLASLTASCRTLHSYINGNRLLHKDLYIRRYDPPPEDTDWESALHSNVQLERLLVCSSRPTKKAHLGVVAKGVERLVATAAKDAAQSRNISLLSEAFHDTDNIDTFLCSSSLFDRAGNDLQSPAETEELRQASAKLHCLYGVPIDVLPSASTFTSLLLTHLNGVTGGSATITLSRMEDGSSSSAGGPPSACTRAATRPLVTHTFARSKVYDLREYSEGSLWGPFHGDGSMRVDWEKVEAIMIVLGFNLRKFADRSGGRFPRVWEDAFVGATAGSYRSPGKITASEEEGDREEEELEPELKRVRDLALDLDSRDPYGVSGSWMRVVCFLDYNDLYTFNFTDRLPDGERREPIDTEEAIRLIRIKLQVTRIDPPGTPIDDDDSEGEANYSDDEEWGDEPSPHSQQDLSGEDWSNFHGERLPIVHFRGTSRSLHASWDPNANSRIRGTVRQTPEGEIRWTTFSIFHGEERWRSEGVQVGGVGSARGILGNWFDKDFDDHGPAGPTAFWKESDELGEDKGRMSWLPSFG</sequence>
<dbReference type="Proteomes" id="UP000225277">
    <property type="component" value="Unassembled WGS sequence"/>
</dbReference>
<reference evidence="2 3" key="1">
    <citation type="submission" date="2016-03" db="EMBL/GenBank/DDBJ databases">
        <authorList>
            <person name="Ploux O."/>
        </authorList>
    </citation>
    <scope>NUCLEOTIDE SEQUENCE [LARGE SCALE GENOMIC DNA]</scope>
    <source>
        <strain evidence="2 3">URUG2</strain>
    </source>
</reference>
<protein>
    <recommendedName>
        <fullName evidence="4">F-box domain-containing protein</fullName>
    </recommendedName>
</protein>
<feature type="region of interest" description="Disordered" evidence="1">
    <location>
        <begin position="392"/>
        <end position="432"/>
    </location>
</feature>
<dbReference type="RefSeq" id="XP_023630881.1">
    <property type="nucleotide sequence ID" value="XM_023775113.1"/>
</dbReference>
<feature type="region of interest" description="Disordered" evidence="1">
    <location>
        <begin position="300"/>
        <end position="320"/>
    </location>
</feature>